<name>A0A060HP60_9ARCH</name>
<sequence length="120" mass="13484">MSKAKAVIVVSTFSTEESAAEIGKKLVEKGLCACVNFTKIRSIYSWKGRVEDQPEYIAFFKVAKGSAKALKEELARVHPYDVPEIVEIKMSDVSKPYLSWLVDAESAHRVAKKRDHPSKR</sequence>
<dbReference type="Pfam" id="PF03091">
    <property type="entry name" value="CutA1"/>
    <property type="match status" value="1"/>
</dbReference>
<dbReference type="NCBIfam" id="NF041095">
    <property type="entry name" value="dival_cat_tol_CutA"/>
    <property type="match status" value="1"/>
</dbReference>
<keyword evidence="3" id="KW-1185">Reference proteome</keyword>
<dbReference type="PANTHER" id="PTHR23419:SF8">
    <property type="entry name" value="FI09726P"/>
    <property type="match status" value="1"/>
</dbReference>
<accession>A0A060HP60</accession>
<dbReference type="InterPro" id="IPR053426">
    <property type="entry name" value="CutA_tolerance"/>
</dbReference>
<dbReference type="InterPro" id="IPR015867">
    <property type="entry name" value="N-reg_PII/ATP_PRibTrfase_C"/>
</dbReference>
<dbReference type="KEGG" id="nvn:NVIE_007580"/>
<reference evidence="2 3" key="1">
    <citation type="journal article" date="2014" name="Int. J. Syst. Evol. Microbiol.">
        <title>Nitrososphaera viennensis gen. nov., sp. nov., an aerobic and mesophilic, ammonia-oxidizing archaeon from soil and a member of the archaeal phylum Thaumarchaeota.</title>
        <authorList>
            <person name="Stieglmeier M."/>
            <person name="Klingl A."/>
            <person name="Alves R.J."/>
            <person name="Rittmann S.K."/>
            <person name="Melcher M."/>
            <person name="Leisch N."/>
            <person name="Schleper C."/>
        </authorList>
    </citation>
    <scope>NUCLEOTIDE SEQUENCE [LARGE SCALE GENOMIC DNA]</scope>
    <source>
        <strain evidence="2">EN76</strain>
    </source>
</reference>
<dbReference type="GeneID" id="74946021"/>
<evidence type="ECO:0000256" key="1">
    <source>
        <dbReference type="ARBA" id="ARBA00010169"/>
    </source>
</evidence>
<dbReference type="Gene3D" id="3.30.70.120">
    <property type="match status" value="1"/>
</dbReference>
<dbReference type="GO" id="GO:0010038">
    <property type="term" value="P:response to metal ion"/>
    <property type="evidence" value="ECO:0007669"/>
    <property type="project" value="InterPro"/>
</dbReference>
<protein>
    <submittedName>
        <fullName evidence="2">Putative cutA1 divalent ion tolerance protein</fullName>
    </submittedName>
</protein>
<dbReference type="SUPFAM" id="SSF54913">
    <property type="entry name" value="GlnB-like"/>
    <property type="match status" value="1"/>
</dbReference>
<evidence type="ECO:0000313" key="2">
    <source>
        <dbReference type="EMBL" id="AIC14972.1"/>
    </source>
</evidence>
<dbReference type="STRING" id="926571.NVIE_007580"/>
<comment type="similarity">
    <text evidence="1">Belongs to the CutA family.</text>
</comment>
<dbReference type="AlphaFoldDB" id="A0A060HP60"/>
<dbReference type="PANTHER" id="PTHR23419">
    <property type="entry name" value="DIVALENT CATION TOLERANCE CUTA-RELATED"/>
    <property type="match status" value="1"/>
</dbReference>
<proteinExistence type="inferred from homology"/>
<dbReference type="GO" id="GO:0005507">
    <property type="term" value="F:copper ion binding"/>
    <property type="evidence" value="ECO:0007669"/>
    <property type="project" value="TreeGrafter"/>
</dbReference>
<dbReference type="EMBL" id="CP007536">
    <property type="protein sequence ID" value="AIC14972.1"/>
    <property type="molecule type" value="Genomic_DNA"/>
</dbReference>
<dbReference type="OrthoDB" id="8015at2157"/>
<organism evidence="2 3">
    <name type="scientific">Nitrososphaera viennensis EN76</name>
    <dbReference type="NCBI Taxonomy" id="926571"/>
    <lineage>
        <taxon>Archaea</taxon>
        <taxon>Nitrososphaerota</taxon>
        <taxon>Nitrososphaeria</taxon>
        <taxon>Nitrososphaerales</taxon>
        <taxon>Nitrososphaeraceae</taxon>
        <taxon>Nitrososphaera</taxon>
    </lineage>
</organism>
<dbReference type="HOGENOM" id="CLU_098807_3_1_2"/>
<evidence type="ECO:0000313" key="3">
    <source>
        <dbReference type="Proteomes" id="UP000027093"/>
    </source>
</evidence>
<dbReference type="InterPro" id="IPR004323">
    <property type="entry name" value="Ion_tolerance_CutA"/>
</dbReference>
<dbReference type="InterPro" id="IPR011322">
    <property type="entry name" value="N-reg_PII-like_a/b"/>
</dbReference>
<dbReference type="Proteomes" id="UP000027093">
    <property type="component" value="Chromosome"/>
</dbReference>
<gene>
    <name evidence="2" type="ORF">NVIE_007580</name>
</gene>
<dbReference type="RefSeq" id="WP_075054079.1">
    <property type="nucleotide sequence ID" value="NZ_CP007536.1"/>
</dbReference>